<dbReference type="AlphaFoldDB" id="A0A4Q5K8J2"/>
<gene>
    <name evidence="4" type="ORF">ERW49_18120</name>
</gene>
<evidence type="ECO:0000256" key="2">
    <source>
        <dbReference type="SAM" id="SignalP"/>
    </source>
</evidence>
<reference evidence="4 5" key="1">
    <citation type="submission" date="2019-02" db="EMBL/GenBank/DDBJ databases">
        <title>Genome sequences of Aliivibrio finisterrensis strains from farmed Atlantic salmon.</title>
        <authorList>
            <person name="Bowman J.P."/>
        </authorList>
    </citation>
    <scope>NUCLEOTIDE SEQUENCE [LARGE SCALE GENOMIC DNA]</scope>
    <source>
        <strain evidence="4 5">A32</strain>
    </source>
</reference>
<dbReference type="CDD" id="cd00118">
    <property type="entry name" value="LysM"/>
    <property type="match status" value="1"/>
</dbReference>
<name>A0A4Q5K8J2_9GAMM</name>
<dbReference type="OrthoDB" id="5916968at2"/>
<evidence type="ECO:0000259" key="3">
    <source>
        <dbReference type="PROSITE" id="PS51782"/>
    </source>
</evidence>
<dbReference type="PROSITE" id="PS51782">
    <property type="entry name" value="LYSM"/>
    <property type="match status" value="1"/>
</dbReference>
<dbReference type="SUPFAM" id="SSF54106">
    <property type="entry name" value="LysM domain"/>
    <property type="match status" value="1"/>
</dbReference>
<dbReference type="Gene3D" id="1.20.5.170">
    <property type="match status" value="1"/>
</dbReference>
<dbReference type="Proteomes" id="UP000293465">
    <property type="component" value="Unassembled WGS sequence"/>
</dbReference>
<keyword evidence="1" id="KW-0175">Coiled coil</keyword>
<organism evidence="4 5">
    <name type="scientific">Aliivibrio finisterrensis</name>
    <dbReference type="NCBI Taxonomy" id="511998"/>
    <lineage>
        <taxon>Bacteria</taxon>
        <taxon>Pseudomonadati</taxon>
        <taxon>Pseudomonadota</taxon>
        <taxon>Gammaproteobacteria</taxon>
        <taxon>Vibrionales</taxon>
        <taxon>Vibrionaceae</taxon>
        <taxon>Aliivibrio</taxon>
    </lineage>
</organism>
<evidence type="ECO:0000313" key="5">
    <source>
        <dbReference type="Proteomes" id="UP000293465"/>
    </source>
</evidence>
<feature type="signal peptide" evidence="2">
    <location>
        <begin position="1"/>
        <end position="20"/>
    </location>
</feature>
<evidence type="ECO:0000256" key="1">
    <source>
        <dbReference type="SAM" id="Coils"/>
    </source>
</evidence>
<dbReference type="InterPro" id="IPR018392">
    <property type="entry name" value="LysM"/>
</dbReference>
<dbReference type="PROSITE" id="PS51257">
    <property type="entry name" value="PROKAR_LIPOPROTEIN"/>
    <property type="match status" value="1"/>
</dbReference>
<dbReference type="GeneID" id="56276994"/>
<feature type="coiled-coil region" evidence="1">
    <location>
        <begin position="25"/>
        <end position="73"/>
    </location>
</feature>
<keyword evidence="2" id="KW-0732">Signal</keyword>
<accession>A0A4Q5K8J2</accession>
<comment type="caution">
    <text evidence="4">The sequence shown here is derived from an EMBL/GenBank/DDBJ whole genome shotgun (WGS) entry which is preliminary data.</text>
</comment>
<feature type="domain" description="LysM" evidence="3">
    <location>
        <begin position="104"/>
        <end position="149"/>
    </location>
</feature>
<protein>
    <submittedName>
        <fullName evidence="4">LysM peptidoglycan-binding domain-containing protein</fullName>
    </submittedName>
</protein>
<dbReference type="SUPFAM" id="SSF90257">
    <property type="entry name" value="Myosin rod fragments"/>
    <property type="match status" value="1"/>
</dbReference>
<dbReference type="Gene3D" id="3.10.350.10">
    <property type="entry name" value="LysM domain"/>
    <property type="match status" value="1"/>
</dbReference>
<dbReference type="EMBL" id="SEZJ01000025">
    <property type="protein sequence ID" value="RYU42157.1"/>
    <property type="molecule type" value="Genomic_DNA"/>
</dbReference>
<proteinExistence type="predicted"/>
<evidence type="ECO:0000313" key="4">
    <source>
        <dbReference type="EMBL" id="RYU42157.1"/>
    </source>
</evidence>
<dbReference type="InterPro" id="IPR036779">
    <property type="entry name" value="LysM_dom_sf"/>
</dbReference>
<dbReference type="SMART" id="SM00257">
    <property type="entry name" value="LysM"/>
    <property type="match status" value="1"/>
</dbReference>
<dbReference type="Pfam" id="PF01476">
    <property type="entry name" value="LysM"/>
    <property type="match status" value="1"/>
</dbReference>
<sequence>MKQKKNIILLASLMSSLVLTGCASNDELIAQQKNQTEQMSVLESKVSTLESKVSTLESQVGTLEAELQKQKETDSEIYQTVRKLDVAQGELKAQAQQQADKAVMYYTIKQDDTLYSIAREQGIALEDLLQLNPKIANPKRLLIGDVLNIK</sequence>
<feature type="chain" id="PRO_5021022655" evidence="2">
    <location>
        <begin position="21"/>
        <end position="150"/>
    </location>
</feature>
<dbReference type="RefSeq" id="WP_130088295.1">
    <property type="nucleotide sequence ID" value="NZ_SEZJ01000025.1"/>
</dbReference>